<evidence type="ECO:0000256" key="6">
    <source>
        <dbReference type="SAM" id="MobiDB-lite"/>
    </source>
</evidence>
<reference evidence="9" key="1">
    <citation type="journal article" date="2019" name="Int. J. Syst. Evol. Microbiol.">
        <title>The Global Catalogue of Microorganisms (GCM) 10K type strain sequencing project: providing services to taxonomists for standard genome sequencing and annotation.</title>
        <authorList>
            <consortium name="The Broad Institute Genomics Platform"/>
            <consortium name="The Broad Institute Genome Sequencing Center for Infectious Disease"/>
            <person name="Wu L."/>
            <person name="Ma J."/>
        </authorList>
    </citation>
    <scope>NUCLEOTIDE SEQUENCE [LARGE SCALE GENOMIC DNA]</scope>
    <source>
        <strain evidence="9">JCM 17906</strain>
    </source>
</reference>
<dbReference type="PANTHER" id="PTHR30055:SF151">
    <property type="entry name" value="TRANSCRIPTIONAL REGULATORY PROTEIN"/>
    <property type="match status" value="1"/>
</dbReference>
<dbReference type="InterPro" id="IPR009057">
    <property type="entry name" value="Homeodomain-like_sf"/>
</dbReference>
<keyword evidence="1" id="KW-0678">Repressor</keyword>
<dbReference type="InterPro" id="IPR036271">
    <property type="entry name" value="Tet_transcr_reg_TetR-rel_C_sf"/>
</dbReference>
<dbReference type="InterPro" id="IPR001647">
    <property type="entry name" value="HTH_TetR"/>
</dbReference>
<evidence type="ECO:0000256" key="5">
    <source>
        <dbReference type="PROSITE-ProRule" id="PRU00335"/>
    </source>
</evidence>
<proteinExistence type="predicted"/>
<sequence length="230" mass="25183">MPRPAKPLIRYDAVIETSLRIIDTEGLDAFSLPRLARELNVRAPSLYHHFADKAEILRGIARAIVLETRLPDPATTPTWIEWFVGLSLNFREVVLRHRNAAPVLLQFMPRDVLIQTYDNSARVLAELGVPPAQQVLLLDGMDKLTLGASITEAARDPEDADQVFSRVDPDREPTLALAVQESGLSPDQVFAESIRAFLRGAAPEVPADAPPPGLLLRDGTVGDLDTPTAS</sequence>
<dbReference type="InterPro" id="IPR050109">
    <property type="entry name" value="HTH-type_TetR-like_transc_reg"/>
</dbReference>
<keyword evidence="4" id="KW-0804">Transcription</keyword>
<dbReference type="RefSeq" id="WP_345417540.1">
    <property type="nucleotide sequence ID" value="NZ_BAABGT010000032.1"/>
</dbReference>
<dbReference type="Pfam" id="PF00440">
    <property type="entry name" value="TetR_N"/>
    <property type="match status" value="1"/>
</dbReference>
<protein>
    <recommendedName>
        <fullName evidence="7">HTH tetR-type domain-containing protein</fullName>
    </recommendedName>
</protein>
<dbReference type="PROSITE" id="PS50977">
    <property type="entry name" value="HTH_TETR_2"/>
    <property type="match status" value="1"/>
</dbReference>
<feature type="region of interest" description="Disordered" evidence="6">
    <location>
        <begin position="203"/>
        <end position="230"/>
    </location>
</feature>
<keyword evidence="2" id="KW-0805">Transcription regulation</keyword>
<comment type="caution">
    <text evidence="8">The sequence shown here is derived from an EMBL/GenBank/DDBJ whole genome shotgun (WGS) entry which is preliminary data.</text>
</comment>
<evidence type="ECO:0000259" key="7">
    <source>
        <dbReference type="PROSITE" id="PS50977"/>
    </source>
</evidence>
<dbReference type="PRINTS" id="PR00400">
    <property type="entry name" value="TETREPRESSOR"/>
</dbReference>
<evidence type="ECO:0000256" key="4">
    <source>
        <dbReference type="ARBA" id="ARBA00023163"/>
    </source>
</evidence>
<dbReference type="Pfam" id="PF02909">
    <property type="entry name" value="TetR_C_1"/>
    <property type="match status" value="1"/>
</dbReference>
<dbReference type="PANTHER" id="PTHR30055">
    <property type="entry name" value="HTH-TYPE TRANSCRIPTIONAL REGULATOR RUTR"/>
    <property type="match status" value="1"/>
</dbReference>
<name>A0ABP8RTJ2_9PSEU</name>
<evidence type="ECO:0000256" key="2">
    <source>
        <dbReference type="ARBA" id="ARBA00023015"/>
    </source>
</evidence>
<feature type="domain" description="HTH tetR-type" evidence="7">
    <location>
        <begin position="8"/>
        <end position="68"/>
    </location>
</feature>
<dbReference type="Proteomes" id="UP001501598">
    <property type="component" value="Unassembled WGS sequence"/>
</dbReference>
<dbReference type="InterPro" id="IPR003012">
    <property type="entry name" value="Tet_transcr_reg_TetR"/>
</dbReference>
<evidence type="ECO:0000256" key="1">
    <source>
        <dbReference type="ARBA" id="ARBA00022491"/>
    </source>
</evidence>
<feature type="DNA-binding region" description="H-T-H motif" evidence="5">
    <location>
        <begin position="31"/>
        <end position="50"/>
    </location>
</feature>
<evidence type="ECO:0000313" key="8">
    <source>
        <dbReference type="EMBL" id="GAA4546690.1"/>
    </source>
</evidence>
<dbReference type="SUPFAM" id="SSF48498">
    <property type="entry name" value="Tetracyclin repressor-like, C-terminal domain"/>
    <property type="match status" value="1"/>
</dbReference>
<dbReference type="Gene3D" id="1.10.357.10">
    <property type="entry name" value="Tetracycline Repressor, domain 2"/>
    <property type="match status" value="1"/>
</dbReference>
<keyword evidence="3 5" id="KW-0238">DNA-binding</keyword>
<accession>A0ABP8RTJ2</accession>
<dbReference type="EMBL" id="BAABGT010000032">
    <property type="protein sequence ID" value="GAA4546690.1"/>
    <property type="molecule type" value="Genomic_DNA"/>
</dbReference>
<evidence type="ECO:0000256" key="3">
    <source>
        <dbReference type="ARBA" id="ARBA00023125"/>
    </source>
</evidence>
<gene>
    <name evidence="8" type="ORF">GCM10023175_29420</name>
</gene>
<evidence type="ECO:0000313" key="9">
    <source>
        <dbReference type="Proteomes" id="UP001501598"/>
    </source>
</evidence>
<dbReference type="SUPFAM" id="SSF46689">
    <property type="entry name" value="Homeodomain-like"/>
    <property type="match status" value="1"/>
</dbReference>
<keyword evidence="9" id="KW-1185">Reference proteome</keyword>
<dbReference type="InterPro" id="IPR004111">
    <property type="entry name" value="Repressor_TetR_C"/>
</dbReference>
<dbReference type="PRINTS" id="PR00455">
    <property type="entry name" value="HTHTETR"/>
</dbReference>
<organism evidence="8 9">
    <name type="scientific">Pseudonocardia xishanensis</name>
    <dbReference type="NCBI Taxonomy" id="630995"/>
    <lineage>
        <taxon>Bacteria</taxon>
        <taxon>Bacillati</taxon>
        <taxon>Actinomycetota</taxon>
        <taxon>Actinomycetes</taxon>
        <taxon>Pseudonocardiales</taxon>
        <taxon>Pseudonocardiaceae</taxon>
        <taxon>Pseudonocardia</taxon>
    </lineage>
</organism>